<keyword evidence="1 3" id="KW-0547">Nucleotide-binding</keyword>
<name>A0ABX6YNV8_9MICO</name>
<dbReference type="NCBIfam" id="TIGR00152">
    <property type="entry name" value="dephospho-CoA kinase"/>
    <property type="match status" value="1"/>
</dbReference>
<gene>
    <name evidence="3" type="primary">coaE</name>
    <name evidence="5" type="ORF">HCR76_08085</name>
</gene>
<dbReference type="GO" id="GO:0004140">
    <property type="term" value="F:dephospho-CoA kinase activity"/>
    <property type="evidence" value="ECO:0007669"/>
    <property type="project" value="UniProtKB-EC"/>
</dbReference>
<keyword evidence="6" id="KW-1185">Reference proteome</keyword>
<dbReference type="Pfam" id="PF01121">
    <property type="entry name" value="CoaE"/>
    <property type="match status" value="1"/>
</dbReference>
<evidence type="ECO:0000256" key="1">
    <source>
        <dbReference type="ARBA" id="ARBA00022741"/>
    </source>
</evidence>
<dbReference type="PANTHER" id="PTHR10695">
    <property type="entry name" value="DEPHOSPHO-COA KINASE-RELATED"/>
    <property type="match status" value="1"/>
</dbReference>
<dbReference type="PANTHER" id="PTHR10695:SF46">
    <property type="entry name" value="BIFUNCTIONAL COENZYME A SYNTHASE-RELATED"/>
    <property type="match status" value="1"/>
</dbReference>
<dbReference type="EMBL" id="CP061169">
    <property type="protein sequence ID" value="QPZ39962.1"/>
    <property type="molecule type" value="Genomic_DNA"/>
</dbReference>
<dbReference type="InterPro" id="IPR027417">
    <property type="entry name" value="P-loop_NTPase"/>
</dbReference>
<comment type="subcellular location">
    <subcellularLocation>
        <location evidence="3">Cytoplasm</location>
    </subcellularLocation>
</comment>
<comment type="similarity">
    <text evidence="3">Belongs to the CoaE family.</text>
</comment>
<evidence type="ECO:0000256" key="2">
    <source>
        <dbReference type="ARBA" id="ARBA00022840"/>
    </source>
</evidence>
<dbReference type="Gene3D" id="3.40.50.300">
    <property type="entry name" value="P-loop containing nucleotide triphosphate hydrolases"/>
    <property type="match status" value="1"/>
</dbReference>
<feature type="binding site" evidence="3">
    <location>
        <begin position="10"/>
        <end position="15"/>
    </location>
    <ligand>
        <name>ATP</name>
        <dbReference type="ChEBI" id="CHEBI:30616"/>
    </ligand>
</feature>
<dbReference type="NCBIfam" id="NF002879">
    <property type="entry name" value="PRK03333.1"/>
    <property type="match status" value="1"/>
</dbReference>
<comment type="catalytic activity">
    <reaction evidence="3">
        <text>3'-dephospho-CoA + ATP = ADP + CoA + H(+)</text>
        <dbReference type="Rhea" id="RHEA:18245"/>
        <dbReference type="ChEBI" id="CHEBI:15378"/>
        <dbReference type="ChEBI" id="CHEBI:30616"/>
        <dbReference type="ChEBI" id="CHEBI:57287"/>
        <dbReference type="ChEBI" id="CHEBI:57328"/>
        <dbReference type="ChEBI" id="CHEBI:456216"/>
        <dbReference type="EC" id="2.7.1.24"/>
    </reaction>
</comment>
<dbReference type="CDD" id="cd02022">
    <property type="entry name" value="DPCK"/>
    <property type="match status" value="1"/>
</dbReference>
<keyword evidence="3 5" id="KW-0418">Kinase</keyword>
<sequence>MLIGLTGGIASGKSTVARMLRDHGAVVVDADLLAREVVEPGTPALRGIQDLFGDDLIRPDGSLDRARLGTIVFGDRQAREQLNAIVHPAVRELAKKRFAAAAAADPEAIIVYDVPLLAESETLSHFDLIVLADAPAEMRRQRLIDLRGLNAQEASRRVNAQASDDARRTIADVIVDTTRSLDETATEVDQLWARLTTTDHT</sequence>
<reference evidence="5 6" key="1">
    <citation type="submission" date="2020-12" db="EMBL/GenBank/DDBJ databases">
        <title>Microbacterium sp. HY060.</title>
        <authorList>
            <person name="Zhou J."/>
        </authorList>
    </citation>
    <scope>NUCLEOTIDE SEQUENCE [LARGE SCALE GENOMIC DNA]</scope>
    <source>
        <strain evidence="5 6">HY60</strain>
    </source>
</reference>
<dbReference type="Proteomes" id="UP000662814">
    <property type="component" value="Chromosome"/>
</dbReference>
<comment type="function">
    <text evidence="3">Catalyzes the phosphorylation of the 3'-hydroxyl group of dephosphocoenzyme A to form coenzyme A.</text>
</comment>
<evidence type="ECO:0000313" key="6">
    <source>
        <dbReference type="Proteomes" id="UP000662814"/>
    </source>
</evidence>
<organism evidence="5 6">
    <name type="scientific">Paramicrobacterium chengjingii</name>
    <dbReference type="NCBI Taxonomy" id="2769067"/>
    <lineage>
        <taxon>Bacteria</taxon>
        <taxon>Bacillati</taxon>
        <taxon>Actinomycetota</taxon>
        <taxon>Actinomycetes</taxon>
        <taxon>Micrococcales</taxon>
        <taxon>Microbacteriaceae</taxon>
        <taxon>Paramicrobacterium</taxon>
    </lineage>
</organism>
<keyword evidence="3" id="KW-0963">Cytoplasm</keyword>
<keyword evidence="3" id="KW-0173">Coenzyme A biosynthesis</keyword>
<dbReference type="InterPro" id="IPR001977">
    <property type="entry name" value="Depp_CoAkinase"/>
</dbReference>
<dbReference type="EC" id="2.7.1.24" evidence="3 4"/>
<evidence type="ECO:0000313" key="5">
    <source>
        <dbReference type="EMBL" id="QPZ39962.1"/>
    </source>
</evidence>
<dbReference type="SUPFAM" id="SSF52540">
    <property type="entry name" value="P-loop containing nucleoside triphosphate hydrolases"/>
    <property type="match status" value="1"/>
</dbReference>
<dbReference type="PROSITE" id="PS51219">
    <property type="entry name" value="DPCK"/>
    <property type="match status" value="1"/>
</dbReference>
<evidence type="ECO:0000256" key="4">
    <source>
        <dbReference type="NCBIfam" id="TIGR00152"/>
    </source>
</evidence>
<protein>
    <recommendedName>
        <fullName evidence="3 4">Dephospho-CoA kinase</fullName>
        <ecNumber evidence="3 4">2.7.1.24</ecNumber>
    </recommendedName>
    <alternativeName>
        <fullName evidence="3">Dephosphocoenzyme A kinase</fullName>
    </alternativeName>
</protein>
<proteinExistence type="inferred from homology"/>
<comment type="pathway">
    <text evidence="3">Cofactor biosynthesis; coenzyme A biosynthesis; CoA from (R)-pantothenate: step 5/5.</text>
</comment>
<keyword evidence="3 5" id="KW-0808">Transferase</keyword>
<dbReference type="RefSeq" id="WP_166989849.1">
    <property type="nucleotide sequence ID" value="NZ_CP061169.1"/>
</dbReference>
<accession>A0ABX6YNV8</accession>
<keyword evidence="2 3" id="KW-0067">ATP-binding</keyword>
<dbReference type="HAMAP" id="MF_00376">
    <property type="entry name" value="Dephospho_CoA_kinase"/>
    <property type="match status" value="1"/>
</dbReference>
<evidence type="ECO:0000256" key="3">
    <source>
        <dbReference type="HAMAP-Rule" id="MF_00376"/>
    </source>
</evidence>